<evidence type="ECO:0000313" key="3">
    <source>
        <dbReference type="EMBL" id="TCK98764.1"/>
    </source>
</evidence>
<dbReference type="EMBL" id="SMGQ01000011">
    <property type="protein sequence ID" value="TCK98764.1"/>
    <property type="molecule type" value="Genomic_DNA"/>
</dbReference>
<dbReference type="AlphaFoldDB" id="A0A4R1N3W6"/>
<dbReference type="InterPro" id="IPR026870">
    <property type="entry name" value="Zinc_ribbon_dom"/>
</dbReference>
<accession>A0A4R1N3W6</accession>
<organism evidence="3 4">
    <name type="scientific">Natranaerovirga hydrolytica</name>
    <dbReference type="NCBI Taxonomy" id="680378"/>
    <lineage>
        <taxon>Bacteria</taxon>
        <taxon>Bacillati</taxon>
        <taxon>Bacillota</taxon>
        <taxon>Clostridia</taxon>
        <taxon>Lachnospirales</taxon>
        <taxon>Natranaerovirgaceae</taxon>
        <taxon>Natranaerovirga</taxon>
    </lineage>
</organism>
<sequence>MSDFFEKLKGEFKRVGAKSSTMLEVNKIKSEISALNRRKKDAFAVLGEKIYKMKKDDTVDFDKLKEDYDKIDVIVNAIHAKKKEIQDLEENMTDSIIQSGSEHHIVCQCGQPIEEDAKFCTACGKKVDDIINEEPVFETTESVDNNEAAEAIDEAEEPIEQSTDKQTICECGETIEDDAKFCTSCGQQVE</sequence>
<gene>
    <name evidence="3" type="ORF">EDC19_1199</name>
</gene>
<proteinExistence type="predicted"/>
<keyword evidence="4" id="KW-1185">Reference proteome</keyword>
<protein>
    <submittedName>
        <fullName evidence="3">Zinc ribbon protein</fullName>
    </submittedName>
</protein>
<keyword evidence="1" id="KW-0175">Coiled coil</keyword>
<reference evidence="3 4" key="1">
    <citation type="submission" date="2019-03" db="EMBL/GenBank/DDBJ databases">
        <title>Genomic Encyclopedia of Type Strains, Phase IV (KMG-IV): sequencing the most valuable type-strain genomes for metagenomic binning, comparative biology and taxonomic classification.</title>
        <authorList>
            <person name="Goeker M."/>
        </authorList>
    </citation>
    <scope>NUCLEOTIDE SEQUENCE [LARGE SCALE GENOMIC DNA]</scope>
    <source>
        <strain evidence="3 4">DSM 24176</strain>
    </source>
</reference>
<dbReference type="OrthoDB" id="1696133at2"/>
<feature type="domain" description="Zinc-ribbon" evidence="2">
    <location>
        <begin position="170"/>
        <end position="188"/>
    </location>
</feature>
<evidence type="ECO:0000259" key="2">
    <source>
        <dbReference type="Pfam" id="PF13240"/>
    </source>
</evidence>
<dbReference type="RefSeq" id="WP_132281881.1">
    <property type="nucleotide sequence ID" value="NZ_SMGQ01000011.1"/>
</dbReference>
<comment type="caution">
    <text evidence="3">The sequence shown here is derived from an EMBL/GenBank/DDBJ whole genome shotgun (WGS) entry which is preliminary data.</text>
</comment>
<evidence type="ECO:0000256" key="1">
    <source>
        <dbReference type="SAM" id="Coils"/>
    </source>
</evidence>
<name>A0A4R1N3W6_9FIRM</name>
<dbReference type="Pfam" id="PF13240">
    <property type="entry name" value="Zn_Ribbon_1"/>
    <property type="match status" value="2"/>
</dbReference>
<dbReference type="Proteomes" id="UP000294545">
    <property type="component" value="Unassembled WGS sequence"/>
</dbReference>
<feature type="coiled-coil region" evidence="1">
    <location>
        <begin position="71"/>
        <end position="98"/>
    </location>
</feature>
<feature type="domain" description="Zinc-ribbon" evidence="2">
    <location>
        <begin position="108"/>
        <end position="127"/>
    </location>
</feature>
<evidence type="ECO:0000313" key="4">
    <source>
        <dbReference type="Proteomes" id="UP000294545"/>
    </source>
</evidence>